<keyword evidence="2" id="KW-1185">Reference proteome</keyword>
<evidence type="ECO:0000313" key="2">
    <source>
        <dbReference type="Proteomes" id="UP000001029"/>
    </source>
</evidence>
<evidence type="ECO:0000313" key="1">
    <source>
        <dbReference type="EMBL" id="ACC97785.1"/>
    </source>
</evidence>
<dbReference type="KEGG" id="emi:Emin_0223"/>
<dbReference type="InterPro" id="IPR031009">
    <property type="entry name" value="Tcm_partner"/>
</dbReference>
<gene>
    <name evidence="1" type="ordered locus">Emin_0223</name>
</gene>
<evidence type="ECO:0008006" key="3">
    <source>
        <dbReference type="Google" id="ProtNLM"/>
    </source>
</evidence>
<name>B2KB26_ELUMP</name>
<dbReference type="AlphaFoldDB" id="B2KB26"/>
<dbReference type="EMBL" id="CP001055">
    <property type="protein sequence ID" value="ACC97785.1"/>
    <property type="molecule type" value="Genomic_DNA"/>
</dbReference>
<dbReference type="STRING" id="445932.Emin_0223"/>
<accession>B2KB26</accession>
<dbReference type="HOGENOM" id="CLU_784639_0_0_0"/>
<organism evidence="1 2">
    <name type="scientific">Elusimicrobium minutum (strain Pei191)</name>
    <dbReference type="NCBI Taxonomy" id="445932"/>
    <lineage>
        <taxon>Bacteria</taxon>
        <taxon>Pseudomonadati</taxon>
        <taxon>Elusimicrobiota</taxon>
        <taxon>Elusimicrobia</taxon>
        <taxon>Elusimicrobiales</taxon>
        <taxon>Elusimicrobiaceae</taxon>
        <taxon>Elusimicrobium</taxon>
    </lineage>
</organism>
<dbReference type="NCBIfam" id="TIGR04474">
    <property type="entry name" value="tcm_partner"/>
    <property type="match status" value="1"/>
</dbReference>
<proteinExistence type="predicted"/>
<dbReference type="OrthoDB" id="275124at2"/>
<sequence length="349" mass="40258">MDTSGKIKFHTKLKLKIYEEYLKAYLPIMNTQDWATNVSVIEPFAGQGVAEDGGKGSAMVAVDAIKPLQSQKILLLLNDLDSKKIPLLSKNVDVANNPFIKIANEDANSFINKSLKFKGHALLFIDPFGYTQLNKDTYDNIFNRDKLEILIFIPLYHVFRFLKGEEEDVYYRPVAQFLEYFDIAKEQAQECDTLEDFAQLIRSAFQSKMRTHFAYYKSLKNKDCNSQHVIFFLSKNIKGAEKFLYAAEAAEKYFDKQGDLFSMTYDTFKEEADTLINTIKNADPITNSQLYELSISLGMLPKYTNEIFSKLEDDKTVCIKELPNCKRKGKSLYINDKRDNRIEIIYNKV</sequence>
<protein>
    <recommendedName>
        <fullName evidence="3">Three-Cys-motif partner protein TcmP</fullName>
    </recommendedName>
</protein>
<dbReference type="Proteomes" id="UP000001029">
    <property type="component" value="Chromosome"/>
</dbReference>
<reference evidence="1 2" key="1">
    <citation type="journal article" date="2009" name="Appl. Environ. Microbiol.">
        <title>Genomic analysis of 'Elusimicrobium minutum,' the first cultivated representative of the phylum 'Elusimicrobia' (formerly termite group 1).</title>
        <authorList>
            <person name="Herlemann D.P.R."/>
            <person name="Geissinger O."/>
            <person name="Ikeda-Ohtsubo W."/>
            <person name="Kunin V."/>
            <person name="Sun H."/>
            <person name="Lapidus A."/>
            <person name="Hugenholtz P."/>
            <person name="Brune A."/>
        </authorList>
    </citation>
    <scope>NUCLEOTIDE SEQUENCE [LARGE SCALE GENOMIC DNA]</scope>
    <source>
        <strain evidence="1 2">Pei191</strain>
    </source>
</reference>
<dbReference type="RefSeq" id="WP_012414400.1">
    <property type="nucleotide sequence ID" value="NC_010644.1"/>
</dbReference>